<proteinExistence type="predicted"/>
<reference evidence="2" key="1">
    <citation type="submission" date="2018-11" db="EMBL/GenBank/DDBJ databases">
        <authorList>
            <person name="Grassa J C."/>
        </authorList>
    </citation>
    <scope>NUCLEOTIDE SEQUENCE [LARGE SCALE GENOMIC DNA]</scope>
</reference>
<evidence type="ECO:0000313" key="2">
    <source>
        <dbReference type="EnsemblPlants" id="cds.evm.model.02.829"/>
    </source>
</evidence>
<keyword evidence="3" id="KW-1185">Reference proteome</keyword>
<feature type="region of interest" description="Disordered" evidence="1">
    <location>
        <begin position="344"/>
        <end position="364"/>
    </location>
</feature>
<evidence type="ECO:0000313" key="3">
    <source>
        <dbReference type="Proteomes" id="UP000596661"/>
    </source>
</evidence>
<dbReference type="Proteomes" id="UP000596661">
    <property type="component" value="Chromosome 2"/>
</dbReference>
<accession>A0A803P2T7</accession>
<sequence>MFVPTTGVKSSSKVSTTLATLEEVMKGHVVQKKYTRRSNGSEADKLHSTLTCAHQLEKIFIVAAIKPSASKVFHRLPRDEETPKHNYGGFGAWSQTHLMSGAMLPLQDYFIDFLVFVGLAPYQLIPQAYCLLSGLFIFYVAKGWASPSPVEILYFYELVSVPKKGDKLKDSFFTLRAHPANEGPVPFDFQKNVKEYHHQFFFSSGFQANERSKLLTEWVKIPLMHRTAPTQLFLQHPKVFSTYKKDGLNVGDLVTTAHWRRAKLITENQSVDDFNLSKVLCPNVRSPDSEKALRADIIASVEDRYKKYLFRREQELAYIKVQAAAGRVLRIEAGKEQATFRPKLPFSVPNTGAPDASTPGSGKSPLTVHHVPSVQDYSGCRLVEFDERLHRFRMPLFRWGDHAKGFYFSNLGHFLGQSWMGSGPPTPITLDYLAYLSSSWFLPSDSFLGDDDTSLFMYAFARQN</sequence>
<dbReference type="EnsemblPlants" id="evm.model.02.829">
    <property type="protein sequence ID" value="cds.evm.model.02.829"/>
    <property type="gene ID" value="evm.TU.02.829"/>
</dbReference>
<reference evidence="2" key="2">
    <citation type="submission" date="2021-03" db="UniProtKB">
        <authorList>
            <consortium name="EnsemblPlants"/>
        </authorList>
    </citation>
    <scope>IDENTIFICATION</scope>
</reference>
<name>A0A803P2T7_CANSA</name>
<dbReference type="EMBL" id="UZAU01000136">
    <property type="status" value="NOT_ANNOTATED_CDS"/>
    <property type="molecule type" value="Genomic_DNA"/>
</dbReference>
<organism evidence="2 3">
    <name type="scientific">Cannabis sativa</name>
    <name type="common">Hemp</name>
    <name type="synonym">Marijuana</name>
    <dbReference type="NCBI Taxonomy" id="3483"/>
    <lineage>
        <taxon>Eukaryota</taxon>
        <taxon>Viridiplantae</taxon>
        <taxon>Streptophyta</taxon>
        <taxon>Embryophyta</taxon>
        <taxon>Tracheophyta</taxon>
        <taxon>Spermatophyta</taxon>
        <taxon>Magnoliopsida</taxon>
        <taxon>eudicotyledons</taxon>
        <taxon>Gunneridae</taxon>
        <taxon>Pentapetalae</taxon>
        <taxon>rosids</taxon>
        <taxon>fabids</taxon>
        <taxon>Rosales</taxon>
        <taxon>Cannabaceae</taxon>
        <taxon>Cannabis</taxon>
    </lineage>
</organism>
<dbReference type="Gramene" id="evm.model.02.829">
    <property type="protein sequence ID" value="cds.evm.model.02.829"/>
    <property type="gene ID" value="evm.TU.02.829"/>
</dbReference>
<dbReference type="AlphaFoldDB" id="A0A803P2T7"/>
<protein>
    <submittedName>
        <fullName evidence="2">Uncharacterized protein</fullName>
    </submittedName>
</protein>
<evidence type="ECO:0000256" key="1">
    <source>
        <dbReference type="SAM" id="MobiDB-lite"/>
    </source>
</evidence>